<dbReference type="SMART" id="SM01103">
    <property type="entry name" value="CRS1_YhbY"/>
    <property type="match status" value="1"/>
</dbReference>
<sequence length="107" mass="12139">MQKLTGKQKRFLRAEAHEFSPVFQIGKNDLTEEIVEEYIEALSKRELMKVQVLQNSNLTAKEAAAFIESHSEITVVQVIGKVLVLYLPAEEEKYQKYSTNLPKAAGN</sequence>
<dbReference type="PROSITE" id="PS51295">
    <property type="entry name" value="CRM"/>
    <property type="match status" value="1"/>
</dbReference>
<name>A0A9D2JXI8_9LACT</name>
<proteinExistence type="predicted"/>
<dbReference type="AlphaFoldDB" id="A0A9D2JXI8"/>
<dbReference type="NCBIfam" id="TIGR00253">
    <property type="entry name" value="RNA_bind_YhbY"/>
    <property type="match status" value="1"/>
</dbReference>
<dbReference type="Gene3D" id="3.30.110.60">
    <property type="entry name" value="YhbY-like"/>
    <property type="match status" value="1"/>
</dbReference>
<evidence type="ECO:0000256" key="1">
    <source>
        <dbReference type="ARBA" id="ARBA00022884"/>
    </source>
</evidence>
<dbReference type="PANTHER" id="PTHR40065">
    <property type="entry name" value="RNA-BINDING PROTEIN YHBY"/>
    <property type="match status" value="1"/>
</dbReference>
<dbReference type="InterPro" id="IPR051925">
    <property type="entry name" value="RNA-binding_domain"/>
</dbReference>
<dbReference type="Proteomes" id="UP000824106">
    <property type="component" value="Unassembled WGS sequence"/>
</dbReference>
<dbReference type="InterPro" id="IPR017924">
    <property type="entry name" value="RNA-binding_YhbY"/>
</dbReference>
<dbReference type="GO" id="GO:0003723">
    <property type="term" value="F:RNA binding"/>
    <property type="evidence" value="ECO:0007669"/>
    <property type="project" value="UniProtKB-UniRule"/>
</dbReference>
<evidence type="ECO:0000313" key="4">
    <source>
        <dbReference type="EMBL" id="HIZ70267.1"/>
    </source>
</evidence>
<protein>
    <submittedName>
        <fullName evidence="4">Ribosome assembly RNA-binding protein YhbY</fullName>
    </submittedName>
</protein>
<dbReference type="SUPFAM" id="SSF75471">
    <property type="entry name" value="YhbY-like"/>
    <property type="match status" value="1"/>
</dbReference>
<accession>A0A9D2JXI8</accession>
<feature type="domain" description="CRM" evidence="3">
    <location>
        <begin position="2"/>
        <end position="98"/>
    </location>
</feature>
<dbReference type="InterPro" id="IPR035920">
    <property type="entry name" value="YhbY-like_sf"/>
</dbReference>
<dbReference type="Pfam" id="PF01985">
    <property type="entry name" value="CRS1_YhbY"/>
    <property type="match status" value="1"/>
</dbReference>
<evidence type="ECO:0000313" key="5">
    <source>
        <dbReference type="Proteomes" id="UP000824106"/>
    </source>
</evidence>
<dbReference type="EMBL" id="DXAZ01000008">
    <property type="protein sequence ID" value="HIZ70267.1"/>
    <property type="molecule type" value="Genomic_DNA"/>
</dbReference>
<reference evidence="4" key="2">
    <citation type="submission" date="2021-04" db="EMBL/GenBank/DDBJ databases">
        <authorList>
            <person name="Gilroy R."/>
        </authorList>
    </citation>
    <scope>NUCLEOTIDE SEQUENCE</scope>
    <source>
        <strain evidence="4">CHK169-4300</strain>
    </source>
</reference>
<reference evidence="4" key="1">
    <citation type="journal article" date="2021" name="PeerJ">
        <title>Extensive microbial diversity within the chicken gut microbiome revealed by metagenomics and culture.</title>
        <authorList>
            <person name="Gilroy R."/>
            <person name="Ravi A."/>
            <person name="Getino M."/>
            <person name="Pursley I."/>
            <person name="Horton D.L."/>
            <person name="Alikhan N.F."/>
            <person name="Baker D."/>
            <person name="Gharbi K."/>
            <person name="Hall N."/>
            <person name="Watson M."/>
            <person name="Adriaenssens E.M."/>
            <person name="Foster-Nyarko E."/>
            <person name="Jarju S."/>
            <person name="Secka A."/>
            <person name="Antonio M."/>
            <person name="Oren A."/>
            <person name="Chaudhuri R.R."/>
            <person name="La Ragione R."/>
            <person name="Hildebrand F."/>
            <person name="Pallen M.J."/>
        </authorList>
    </citation>
    <scope>NUCLEOTIDE SEQUENCE</scope>
    <source>
        <strain evidence="4">CHK169-4300</strain>
    </source>
</reference>
<evidence type="ECO:0000259" key="3">
    <source>
        <dbReference type="PROSITE" id="PS51295"/>
    </source>
</evidence>
<dbReference type="PANTHER" id="PTHR40065:SF3">
    <property type="entry name" value="RNA-BINDING PROTEIN YHBY"/>
    <property type="match status" value="1"/>
</dbReference>
<gene>
    <name evidence="4" type="primary">yhbY</name>
    <name evidence="4" type="ORF">H9808_00595</name>
</gene>
<keyword evidence="1 2" id="KW-0694">RNA-binding</keyword>
<dbReference type="InterPro" id="IPR001890">
    <property type="entry name" value="RNA-binding_CRM"/>
</dbReference>
<organism evidence="4 5">
    <name type="scientific">Candidatus Atopostipes pullistercoris</name>
    <dbReference type="NCBI Taxonomy" id="2838467"/>
    <lineage>
        <taxon>Bacteria</taxon>
        <taxon>Bacillati</taxon>
        <taxon>Bacillota</taxon>
        <taxon>Bacilli</taxon>
        <taxon>Lactobacillales</taxon>
        <taxon>Carnobacteriaceae</taxon>
        <taxon>Atopostipes</taxon>
    </lineage>
</organism>
<comment type="caution">
    <text evidence="4">The sequence shown here is derived from an EMBL/GenBank/DDBJ whole genome shotgun (WGS) entry which is preliminary data.</text>
</comment>
<evidence type="ECO:0000256" key="2">
    <source>
        <dbReference type="PROSITE-ProRule" id="PRU00626"/>
    </source>
</evidence>